<protein>
    <submittedName>
        <fullName evidence="1">Uncharacterized protein</fullName>
    </submittedName>
</protein>
<dbReference type="EMBL" id="KN848677">
    <property type="protein sequence ID" value="KIR79683.1"/>
    <property type="molecule type" value="Genomic_DNA"/>
</dbReference>
<evidence type="ECO:0000313" key="1">
    <source>
        <dbReference type="EMBL" id="KIR79683.1"/>
    </source>
</evidence>
<proteinExistence type="predicted"/>
<dbReference type="Proteomes" id="UP000054272">
    <property type="component" value="Unassembled WGS sequence"/>
</dbReference>
<reference evidence="1 2" key="1">
    <citation type="submission" date="2015-01" db="EMBL/GenBank/DDBJ databases">
        <title>The Genome Sequence of Cryptococcus gattii EJB2.</title>
        <authorList>
            <consortium name="The Broad Institute Genomics Platform"/>
            <person name="Cuomo C."/>
            <person name="Litvintseva A."/>
            <person name="Chen Y."/>
            <person name="Heitman J."/>
            <person name="Sun S."/>
            <person name="Springer D."/>
            <person name="Dromer F."/>
            <person name="Young S."/>
            <person name="Zeng Q."/>
            <person name="Gargeya S."/>
            <person name="Abouelleil A."/>
            <person name="Alvarado L."/>
            <person name="Chapman S.B."/>
            <person name="Gainer-Dewar J."/>
            <person name="Goldberg J."/>
            <person name="Griggs A."/>
            <person name="Gujja S."/>
            <person name="Hansen M."/>
            <person name="Howarth C."/>
            <person name="Imamovic A."/>
            <person name="Larimer J."/>
            <person name="Murphy C."/>
            <person name="Naylor J."/>
            <person name="Pearson M."/>
            <person name="Priest M."/>
            <person name="Roberts A."/>
            <person name="Saif S."/>
            <person name="Shea T."/>
            <person name="Sykes S."/>
            <person name="Wortman J."/>
            <person name="Nusbaum C."/>
            <person name="Birren B."/>
        </authorList>
    </citation>
    <scope>NUCLEOTIDE SEQUENCE [LARGE SCALE GENOMIC DNA]</scope>
    <source>
        <strain evidence="1 2">EJB2</strain>
    </source>
</reference>
<sequence length="79" mass="9010">MALFRLKNGVRSEVDPTHEELNEELVEGFKLGGIDLTDDNTADDLYLYDNSGLDQEFSFDLLIIIVERLLPRVNEIRGV</sequence>
<name>A0ABR5BVL4_9TREE</name>
<evidence type="ECO:0000313" key="2">
    <source>
        <dbReference type="Proteomes" id="UP000054272"/>
    </source>
</evidence>
<accession>A0ABR5BVL4</accession>
<gene>
    <name evidence="1" type="ORF">I306_03309</name>
</gene>
<keyword evidence="2" id="KW-1185">Reference proteome</keyword>
<organism evidence="1 2">
    <name type="scientific">Cryptococcus gattii EJB2</name>
    <dbReference type="NCBI Taxonomy" id="1296103"/>
    <lineage>
        <taxon>Eukaryota</taxon>
        <taxon>Fungi</taxon>
        <taxon>Dikarya</taxon>
        <taxon>Basidiomycota</taxon>
        <taxon>Agaricomycotina</taxon>
        <taxon>Tremellomycetes</taxon>
        <taxon>Tremellales</taxon>
        <taxon>Cryptococcaceae</taxon>
        <taxon>Cryptococcus</taxon>
        <taxon>Cryptococcus gattii species complex</taxon>
    </lineage>
</organism>